<dbReference type="PIRSF" id="PIRSF000188">
    <property type="entry name" value="Phe_leu_dh"/>
    <property type="match status" value="1"/>
</dbReference>
<feature type="active site" description="Proton donor/acceptor" evidence="4">
    <location>
        <position position="104"/>
    </location>
</feature>
<organism evidence="8 9">
    <name type="scientific">Sphingomonas lycopersici</name>
    <dbReference type="NCBI Taxonomy" id="2951807"/>
    <lineage>
        <taxon>Bacteria</taxon>
        <taxon>Pseudomonadati</taxon>
        <taxon>Pseudomonadota</taxon>
        <taxon>Alphaproteobacteria</taxon>
        <taxon>Sphingomonadales</taxon>
        <taxon>Sphingomonadaceae</taxon>
        <taxon>Sphingomonas</taxon>
    </lineage>
</organism>
<evidence type="ECO:0000256" key="2">
    <source>
        <dbReference type="ARBA" id="ARBA00023002"/>
    </source>
</evidence>
<protein>
    <submittedName>
        <fullName evidence="8">Amino acid dehydrogenase</fullName>
    </submittedName>
</protein>
<dbReference type="PRINTS" id="PR00082">
    <property type="entry name" value="GLFDHDRGNASE"/>
</dbReference>
<dbReference type="Pfam" id="PF00208">
    <property type="entry name" value="ELFV_dehydrog"/>
    <property type="match status" value="1"/>
</dbReference>
<dbReference type="CDD" id="cd01075">
    <property type="entry name" value="NAD_bind_Leu_Phe_Val_DH"/>
    <property type="match status" value="1"/>
</dbReference>
<dbReference type="PANTHER" id="PTHR42722">
    <property type="entry name" value="LEUCINE DEHYDROGENASE"/>
    <property type="match status" value="1"/>
</dbReference>
<proteinExistence type="inferred from homology"/>
<evidence type="ECO:0000256" key="3">
    <source>
        <dbReference type="ARBA" id="ARBA00023027"/>
    </source>
</evidence>
<dbReference type="SMART" id="SM00839">
    <property type="entry name" value="ELFV_dehydrog"/>
    <property type="match status" value="1"/>
</dbReference>
<keyword evidence="9" id="KW-1185">Reference proteome</keyword>
<sequence length="377" mass="39904">MSRKKVRFYRDLQLFSVITNGSPIMTRDNQNLATPPAEIVPLNDPDSGLSGVIVLHSTKLGPAAGGCRFWPYASDREATVDALRLAEGMSYKNALAGLPFGGGKAVIKHPNGKIDRPTLFRAFGRAVAQLGGRYITAEDVGTSVQDMQYVAETTKFVAGLPARQGMPGGDPSPWTALGTFRAMEVAVARHMGTGLNNLTVAVQGLGNVGYALCSLLHRSGARLIVAEPRSEIAARAATEFDAEIMSSRALLEAKADVFAPCALGGILDSASVMRLRAKVVCGAANNQLATPEQGLELAARDILYAPDYVVNAGGIINVAAEYFQWSEEAVQARVERIGSTLSAVLEHAREAGMAPNQAADSLARGIIDKQNRLSVAA</sequence>
<evidence type="ECO:0000313" key="8">
    <source>
        <dbReference type="EMBL" id="MCW6536967.1"/>
    </source>
</evidence>
<reference evidence="8" key="1">
    <citation type="submission" date="2022-06" db="EMBL/GenBank/DDBJ databases">
        <title>Sphingomonas sp. nov. isolated from rhizosphere soil of tomato.</title>
        <authorList>
            <person name="Dong H."/>
            <person name="Gao R."/>
        </authorList>
    </citation>
    <scope>NUCLEOTIDE SEQUENCE</scope>
    <source>
        <strain evidence="8">MMSM24</strain>
    </source>
</reference>
<dbReference type="GO" id="GO:0000166">
    <property type="term" value="F:nucleotide binding"/>
    <property type="evidence" value="ECO:0007669"/>
    <property type="project" value="UniProtKB-KW"/>
</dbReference>
<accession>A0AA41ZCS5</accession>
<evidence type="ECO:0000256" key="4">
    <source>
        <dbReference type="PIRSR" id="PIRSR000188-1"/>
    </source>
</evidence>
<keyword evidence="2 6" id="KW-0560">Oxidoreductase</keyword>
<dbReference type="Gene3D" id="3.40.50.720">
    <property type="entry name" value="NAD(P)-binding Rossmann-like Domain"/>
    <property type="match status" value="1"/>
</dbReference>
<evidence type="ECO:0000259" key="7">
    <source>
        <dbReference type="SMART" id="SM00839"/>
    </source>
</evidence>
<dbReference type="InterPro" id="IPR036291">
    <property type="entry name" value="NAD(P)-bd_dom_sf"/>
</dbReference>
<dbReference type="Gene3D" id="3.40.50.10860">
    <property type="entry name" value="Leucine Dehydrogenase, chain A, domain 1"/>
    <property type="match status" value="1"/>
</dbReference>
<feature type="domain" description="Glutamate/phenylalanine/leucine/valine/L-tryptophan dehydrogenase C-terminal" evidence="7">
    <location>
        <begin position="169"/>
        <end position="373"/>
    </location>
</feature>
<dbReference type="GO" id="GO:0016639">
    <property type="term" value="F:oxidoreductase activity, acting on the CH-NH2 group of donors, NAD or NADP as acceptor"/>
    <property type="evidence" value="ECO:0007669"/>
    <property type="project" value="InterPro"/>
</dbReference>
<dbReference type="InterPro" id="IPR006095">
    <property type="entry name" value="Glu/Leu/Phe/Val/Trp_DH"/>
</dbReference>
<evidence type="ECO:0000256" key="6">
    <source>
        <dbReference type="RuleBase" id="RU004417"/>
    </source>
</evidence>
<comment type="caution">
    <text evidence="8">The sequence shown here is derived from an EMBL/GenBank/DDBJ whole genome shotgun (WGS) entry which is preliminary data.</text>
</comment>
<name>A0AA41ZCS5_9SPHN</name>
<dbReference type="InterPro" id="IPR046346">
    <property type="entry name" value="Aminoacid_DH-like_N_sf"/>
</dbReference>
<dbReference type="InterPro" id="IPR006096">
    <property type="entry name" value="Glu/Leu/Phe/Val/Trp_DH_C"/>
</dbReference>
<dbReference type="AlphaFoldDB" id="A0AA41ZCS5"/>
<gene>
    <name evidence="8" type="ORF">NEE01_19485</name>
</gene>
<dbReference type="EMBL" id="JANFAV010000017">
    <property type="protein sequence ID" value="MCW6536967.1"/>
    <property type="molecule type" value="Genomic_DNA"/>
</dbReference>
<evidence type="ECO:0000256" key="1">
    <source>
        <dbReference type="ARBA" id="ARBA00006382"/>
    </source>
</evidence>
<dbReference type="InterPro" id="IPR016211">
    <property type="entry name" value="Glu/Phe/Leu/Val/Trp_DH_bac/arc"/>
</dbReference>
<dbReference type="Pfam" id="PF02812">
    <property type="entry name" value="ELFV_dehydrog_N"/>
    <property type="match status" value="1"/>
</dbReference>
<dbReference type="GO" id="GO:0006520">
    <property type="term" value="P:amino acid metabolic process"/>
    <property type="evidence" value="ECO:0007669"/>
    <property type="project" value="InterPro"/>
</dbReference>
<dbReference type="SUPFAM" id="SSF53223">
    <property type="entry name" value="Aminoacid dehydrogenase-like, N-terminal domain"/>
    <property type="match status" value="1"/>
</dbReference>
<feature type="binding site" evidence="5">
    <location>
        <begin position="204"/>
        <end position="209"/>
    </location>
    <ligand>
        <name>NAD(+)</name>
        <dbReference type="ChEBI" id="CHEBI:57540"/>
    </ligand>
</feature>
<dbReference type="SUPFAM" id="SSF51735">
    <property type="entry name" value="NAD(P)-binding Rossmann-fold domains"/>
    <property type="match status" value="1"/>
</dbReference>
<dbReference type="Proteomes" id="UP001165565">
    <property type="component" value="Unassembled WGS sequence"/>
</dbReference>
<keyword evidence="5" id="KW-0547">Nucleotide-binding</keyword>
<keyword evidence="3 5" id="KW-0520">NAD</keyword>
<evidence type="ECO:0000256" key="5">
    <source>
        <dbReference type="PIRSR" id="PIRSR000188-2"/>
    </source>
</evidence>
<evidence type="ECO:0000313" key="9">
    <source>
        <dbReference type="Proteomes" id="UP001165565"/>
    </source>
</evidence>
<dbReference type="InterPro" id="IPR006097">
    <property type="entry name" value="Glu/Leu/Phe/Val/Trp_DH_dimer"/>
</dbReference>
<dbReference type="PANTHER" id="PTHR42722:SF1">
    <property type="entry name" value="VALINE DEHYDROGENASE"/>
    <property type="match status" value="1"/>
</dbReference>
<comment type="similarity">
    <text evidence="1 6">Belongs to the Glu/Leu/Phe/Val dehydrogenases family.</text>
</comment>